<sequence length="110" mass="12077">MAESSPPRALAWVTAPLFSIMCLSLPRGSDVSVPYLKGTRPVRESKFGQKQRYHVPIRELPPAQSRGETWGRAWETQLFTGMTGHGGDVFVGFVPVQQLDAAAIGLHLKC</sequence>
<protein>
    <submittedName>
        <fullName evidence="2">Uncharacterized protein</fullName>
    </submittedName>
</protein>
<dbReference type="AlphaFoldDB" id="A0A834PLK3"/>
<feature type="signal peptide" evidence="1">
    <location>
        <begin position="1"/>
        <end position="24"/>
    </location>
</feature>
<accession>A0A834PLK3</accession>
<dbReference type="EMBL" id="WJEC01008531">
    <property type="protein sequence ID" value="KAF7461749.1"/>
    <property type="molecule type" value="Genomic_DNA"/>
</dbReference>
<dbReference type="Proteomes" id="UP000662637">
    <property type="component" value="Unassembled WGS sequence"/>
</dbReference>
<gene>
    <name evidence="2" type="ORF">GHT09_014160</name>
</gene>
<evidence type="ECO:0000313" key="2">
    <source>
        <dbReference type="EMBL" id="KAF7461749.1"/>
    </source>
</evidence>
<proteinExistence type="predicted"/>
<feature type="chain" id="PRO_5032769470" evidence="1">
    <location>
        <begin position="25"/>
        <end position="110"/>
    </location>
</feature>
<reference evidence="2" key="1">
    <citation type="submission" date="2020-08" db="EMBL/GenBank/DDBJ databases">
        <authorList>
            <person name="Shumante A."/>
            <person name="Zimin A.V."/>
            <person name="Puiu D."/>
            <person name="Salzberg S.L."/>
        </authorList>
    </citation>
    <scope>NUCLEOTIDE SEQUENCE</scope>
    <source>
        <strain evidence="2">WC2-LM</strain>
        <tissue evidence="2">Liver</tissue>
    </source>
</reference>
<keyword evidence="1" id="KW-0732">Signal</keyword>
<name>A0A834PLK3_MARMO</name>
<evidence type="ECO:0000313" key="3">
    <source>
        <dbReference type="Proteomes" id="UP000662637"/>
    </source>
</evidence>
<evidence type="ECO:0000256" key="1">
    <source>
        <dbReference type="SAM" id="SignalP"/>
    </source>
</evidence>
<organism evidence="2 3">
    <name type="scientific">Marmota monax</name>
    <name type="common">Woodchuck</name>
    <dbReference type="NCBI Taxonomy" id="9995"/>
    <lineage>
        <taxon>Eukaryota</taxon>
        <taxon>Metazoa</taxon>
        <taxon>Chordata</taxon>
        <taxon>Craniata</taxon>
        <taxon>Vertebrata</taxon>
        <taxon>Euteleostomi</taxon>
        <taxon>Mammalia</taxon>
        <taxon>Eutheria</taxon>
        <taxon>Euarchontoglires</taxon>
        <taxon>Glires</taxon>
        <taxon>Rodentia</taxon>
        <taxon>Sciuromorpha</taxon>
        <taxon>Sciuridae</taxon>
        <taxon>Xerinae</taxon>
        <taxon>Marmotini</taxon>
        <taxon>Marmota</taxon>
    </lineage>
</organism>
<comment type="caution">
    <text evidence="2">The sequence shown here is derived from an EMBL/GenBank/DDBJ whole genome shotgun (WGS) entry which is preliminary data.</text>
</comment>